<keyword evidence="2" id="KW-0813">Transport</keyword>
<dbReference type="Gene3D" id="1.20.1250.20">
    <property type="entry name" value="MFS general substrate transporter like domains"/>
    <property type="match status" value="1"/>
</dbReference>
<feature type="transmembrane region" description="Helical" evidence="7">
    <location>
        <begin position="428"/>
        <end position="450"/>
    </location>
</feature>
<keyword evidence="6 7" id="KW-0472">Membrane</keyword>
<dbReference type="EMBL" id="JAKXMK010000063">
    <property type="protein sequence ID" value="MCH6172276.1"/>
    <property type="molecule type" value="Genomic_DNA"/>
</dbReference>
<dbReference type="Gene3D" id="1.20.1720.10">
    <property type="entry name" value="Multidrug resistance protein D"/>
    <property type="match status" value="1"/>
</dbReference>
<feature type="transmembrane region" description="Helical" evidence="7">
    <location>
        <begin position="232"/>
        <end position="256"/>
    </location>
</feature>
<dbReference type="Proteomes" id="UP001299970">
    <property type="component" value="Unassembled WGS sequence"/>
</dbReference>
<dbReference type="InterPro" id="IPR011701">
    <property type="entry name" value="MFS"/>
</dbReference>
<evidence type="ECO:0000313" key="9">
    <source>
        <dbReference type="EMBL" id="MCH6172276.1"/>
    </source>
</evidence>
<evidence type="ECO:0000313" key="10">
    <source>
        <dbReference type="Proteomes" id="UP001299970"/>
    </source>
</evidence>
<feature type="transmembrane region" description="Helical" evidence="7">
    <location>
        <begin position="268"/>
        <end position="288"/>
    </location>
</feature>
<evidence type="ECO:0000256" key="2">
    <source>
        <dbReference type="ARBA" id="ARBA00022448"/>
    </source>
</evidence>
<keyword evidence="10" id="KW-1185">Reference proteome</keyword>
<evidence type="ECO:0000256" key="5">
    <source>
        <dbReference type="ARBA" id="ARBA00022989"/>
    </source>
</evidence>
<evidence type="ECO:0000256" key="4">
    <source>
        <dbReference type="ARBA" id="ARBA00022692"/>
    </source>
</evidence>
<dbReference type="RefSeq" id="WP_241043082.1">
    <property type="nucleotide sequence ID" value="NZ_BAAAJF010000020.1"/>
</dbReference>
<evidence type="ECO:0000259" key="8">
    <source>
        <dbReference type="PROSITE" id="PS50850"/>
    </source>
</evidence>
<feature type="transmembrane region" description="Helical" evidence="7">
    <location>
        <begin position="165"/>
        <end position="187"/>
    </location>
</feature>
<evidence type="ECO:0000256" key="3">
    <source>
        <dbReference type="ARBA" id="ARBA00022475"/>
    </source>
</evidence>
<feature type="transmembrane region" description="Helical" evidence="7">
    <location>
        <begin position="49"/>
        <end position="67"/>
    </location>
</feature>
<feature type="transmembrane region" description="Helical" evidence="7">
    <location>
        <begin position="104"/>
        <end position="125"/>
    </location>
</feature>
<sequence>MTATGSTLRQTAPFLPVGAALFCVQLDFFSLTLALPTIADDLRTTVTDLQWLLSGYMIALGSLLIPGGRAGDVLGRRTVLLVGVALFGLTSLTCGLASSVPVLIAARIVQGAGAAMIMPTALALVTNATSEEVRPRVTGALLGIAGLGTALGPVIGGVLASTAGWRWVFLINVPIAALAIWGGLRLANSRDENGPRNLAGLDWWGVVTVVGGLALVSIAIDDVGTQGWTNPVTLVPLVVGVTLLVAFGVVESRSAAPLVRPSLMHNRLFVVLTVAGTLANVGAVVYVVSATLELQNVRGLTAAAAGLLFMVSSIGLAACGPLAGRLSSRYPAGIVMGIAVLLSAPALALLAVVKPLPLYVIVLGLCGITTGMGYSLGQIAVQNVLPARRSAEGTSVLLTVMICVGAIGIVAATALIEAVGDGQATEGGIALVLVVVAGILLLAGLVTLVLEAARLGAARSEAR</sequence>
<dbReference type="SUPFAM" id="SSF103473">
    <property type="entry name" value="MFS general substrate transporter"/>
    <property type="match status" value="1"/>
</dbReference>
<feature type="transmembrane region" description="Helical" evidence="7">
    <location>
        <begin position="300"/>
        <end position="323"/>
    </location>
</feature>
<feature type="transmembrane region" description="Helical" evidence="7">
    <location>
        <begin position="199"/>
        <end position="220"/>
    </location>
</feature>
<feature type="transmembrane region" description="Helical" evidence="7">
    <location>
        <begin position="358"/>
        <end position="376"/>
    </location>
</feature>
<evidence type="ECO:0000256" key="7">
    <source>
        <dbReference type="SAM" id="Phobius"/>
    </source>
</evidence>
<comment type="subcellular location">
    <subcellularLocation>
        <location evidence="1">Cell membrane</location>
        <topology evidence="1">Multi-pass membrane protein</topology>
    </subcellularLocation>
</comment>
<comment type="caution">
    <text evidence="9">The sequence shown here is derived from an EMBL/GenBank/DDBJ whole genome shotgun (WGS) entry which is preliminary data.</text>
</comment>
<feature type="transmembrane region" description="Helical" evidence="7">
    <location>
        <begin position="137"/>
        <end position="159"/>
    </location>
</feature>
<dbReference type="PANTHER" id="PTHR42718">
    <property type="entry name" value="MAJOR FACILITATOR SUPERFAMILY MULTIDRUG TRANSPORTER MFSC"/>
    <property type="match status" value="1"/>
</dbReference>
<protein>
    <submittedName>
        <fullName evidence="9">MFS transporter</fullName>
    </submittedName>
</protein>
<feature type="transmembrane region" description="Helical" evidence="7">
    <location>
        <begin position="79"/>
        <end position="98"/>
    </location>
</feature>
<name>A0ABS9TUU4_9PSEU</name>
<dbReference type="PROSITE" id="PS50850">
    <property type="entry name" value="MFS"/>
    <property type="match status" value="1"/>
</dbReference>
<accession>A0ABS9TUU4</accession>
<dbReference type="Pfam" id="PF07690">
    <property type="entry name" value="MFS_1"/>
    <property type="match status" value="2"/>
</dbReference>
<keyword evidence="5 7" id="KW-1133">Transmembrane helix</keyword>
<feature type="domain" description="Major facilitator superfamily (MFS) profile" evidence="8">
    <location>
        <begin position="13"/>
        <end position="455"/>
    </location>
</feature>
<keyword evidence="4 7" id="KW-0812">Transmembrane</keyword>
<gene>
    <name evidence="9" type="ORF">MMF94_41930</name>
</gene>
<evidence type="ECO:0000256" key="6">
    <source>
        <dbReference type="ARBA" id="ARBA00023136"/>
    </source>
</evidence>
<dbReference type="CDD" id="cd17321">
    <property type="entry name" value="MFS_MMR_MDR_like"/>
    <property type="match status" value="1"/>
</dbReference>
<evidence type="ECO:0000256" key="1">
    <source>
        <dbReference type="ARBA" id="ARBA00004651"/>
    </source>
</evidence>
<keyword evidence="3" id="KW-1003">Cell membrane</keyword>
<dbReference type="InterPro" id="IPR020846">
    <property type="entry name" value="MFS_dom"/>
</dbReference>
<dbReference type="PANTHER" id="PTHR42718:SF46">
    <property type="entry name" value="BLR6921 PROTEIN"/>
    <property type="match status" value="1"/>
</dbReference>
<feature type="transmembrane region" description="Helical" evidence="7">
    <location>
        <begin position="12"/>
        <end position="37"/>
    </location>
</feature>
<dbReference type="InterPro" id="IPR036259">
    <property type="entry name" value="MFS_trans_sf"/>
</dbReference>
<reference evidence="9 10" key="1">
    <citation type="submission" date="2022-03" db="EMBL/GenBank/DDBJ databases">
        <title>Pseudonocardia alaer sp. nov., a novel actinomycete isolated from reed forest soil.</title>
        <authorList>
            <person name="Wang L."/>
        </authorList>
    </citation>
    <scope>NUCLEOTIDE SEQUENCE [LARGE SCALE GENOMIC DNA]</scope>
    <source>
        <strain evidence="9 10">Y-16303</strain>
    </source>
</reference>
<feature type="transmembrane region" description="Helical" evidence="7">
    <location>
        <begin position="396"/>
        <end position="416"/>
    </location>
</feature>
<proteinExistence type="predicted"/>
<organism evidence="9 10">
    <name type="scientific">Pseudonocardia alaniniphila</name>
    <dbReference type="NCBI Taxonomy" id="75291"/>
    <lineage>
        <taxon>Bacteria</taxon>
        <taxon>Bacillati</taxon>
        <taxon>Actinomycetota</taxon>
        <taxon>Actinomycetes</taxon>
        <taxon>Pseudonocardiales</taxon>
        <taxon>Pseudonocardiaceae</taxon>
        <taxon>Pseudonocardia</taxon>
    </lineage>
</organism>
<feature type="transmembrane region" description="Helical" evidence="7">
    <location>
        <begin position="330"/>
        <end position="352"/>
    </location>
</feature>
<dbReference type="PRINTS" id="PR01036">
    <property type="entry name" value="TCRTETB"/>
</dbReference>